<feature type="domain" description="NADPH-dependent FMN reductase-like" evidence="4">
    <location>
        <begin position="6"/>
        <end position="149"/>
    </location>
</feature>
<comment type="similarity">
    <text evidence="2">Belongs to the SsuE family. Isf subfamily.</text>
</comment>
<organism evidence="5 6">
    <name type="scientific">Halobaculum gomorrense</name>
    <dbReference type="NCBI Taxonomy" id="43928"/>
    <lineage>
        <taxon>Archaea</taxon>
        <taxon>Methanobacteriati</taxon>
        <taxon>Methanobacteriota</taxon>
        <taxon>Stenosarchaea group</taxon>
        <taxon>Halobacteria</taxon>
        <taxon>Halobacteriales</taxon>
        <taxon>Haloferacaceae</taxon>
        <taxon>Halobaculum</taxon>
    </lineage>
</organism>
<dbReference type="GO" id="GO:0016491">
    <property type="term" value="F:oxidoreductase activity"/>
    <property type="evidence" value="ECO:0007669"/>
    <property type="project" value="InterPro"/>
</dbReference>
<dbReference type="SUPFAM" id="SSF52218">
    <property type="entry name" value="Flavoproteins"/>
    <property type="match status" value="1"/>
</dbReference>
<reference evidence="5 6" key="1">
    <citation type="submission" date="2016-11" db="EMBL/GenBank/DDBJ databases">
        <authorList>
            <person name="Jaros S."/>
            <person name="Januszkiewicz K."/>
            <person name="Wedrychowicz H."/>
        </authorList>
    </citation>
    <scope>NUCLEOTIDE SEQUENCE [LARGE SCALE GENOMIC DNA]</scope>
    <source>
        <strain evidence="5 6">DSM 9297</strain>
    </source>
</reference>
<dbReference type="InterPro" id="IPR029039">
    <property type="entry name" value="Flavoprotein-like_sf"/>
</dbReference>
<sequence>MSETPTVVAVNGSRRDGSYGRATLQYALDAAVEYGAEPDFIDLGDPALDVPLYHPDVDEADAGDVPDLLARMRRADGVLLCSPVYHDSYSSAFRSFHDWCSFDEYEDTVVGLFAVAGGGSYGGTLEHMRATIRGVHGWVAPLQVGIRNARNRFEPWEDGERPPPGATGSGTRYEFVDDGLRERTEKLGRRIAHYAGHKNEFLDVPE</sequence>
<name>A0A1M5QFP4_9EURY</name>
<protein>
    <submittedName>
        <fullName evidence="5">NAD(P)H-dependent FMN reductase</fullName>
    </submittedName>
</protein>
<evidence type="ECO:0000256" key="2">
    <source>
        <dbReference type="ARBA" id="ARBA00038292"/>
    </source>
</evidence>
<dbReference type="InterPro" id="IPR005025">
    <property type="entry name" value="FMN_Rdtase-like_dom"/>
</dbReference>
<dbReference type="Proteomes" id="UP000184357">
    <property type="component" value="Unassembled WGS sequence"/>
</dbReference>
<accession>A0A1M5QFP4</accession>
<dbReference type="Gene3D" id="3.40.50.360">
    <property type="match status" value="1"/>
</dbReference>
<dbReference type="InterPro" id="IPR050712">
    <property type="entry name" value="NAD(P)H-dep_reductase"/>
</dbReference>
<dbReference type="Pfam" id="PF03358">
    <property type="entry name" value="FMN_red"/>
    <property type="match status" value="1"/>
</dbReference>
<proteinExistence type="inferred from homology"/>
<evidence type="ECO:0000313" key="5">
    <source>
        <dbReference type="EMBL" id="SHH13025.1"/>
    </source>
</evidence>
<dbReference type="PANTHER" id="PTHR30543:SF21">
    <property type="entry name" value="NAD(P)H-DEPENDENT FMN REDUCTASE LOT6"/>
    <property type="match status" value="1"/>
</dbReference>
<dbReference type="OrthoDB" id="9059at2157"/>
<evidence type="ECO:0000313" key="6">
    <source>
        <dbReference type="Proteomes" id="UP000184357"/>
    </source>
</evidence>
<dbReference type="GO" id="GO:0005829">
    <property type="term" value="C:cytosol"/>
    <property type="evidence" value="ECO:0007669"/>
    <property type="project" value="TreeGrafter"/>
</dbReference>
<dbReference type="EMBL" id="FQWV01000004">
    <property type="protein sequence ID" value="SHH13025.1"/>
    <property type="molecule type" value="Genomic_DNA"/>
</dbReference>
<dbReference type="AlphaFoldDB" id="A0A1M5QFP4"/>
<dbReference type="RefSeq" id="WP_073308860.1">
    <property type="nucleotide sequence ID" value="NZ_FQWV01000004.1"/>
</dbReference>
<dbReference type="PANTHER" id="PTHR30543">
    <property type="entry name" value="CHROMATE REDUCTASE"/>
    <property type="match status" value="1"/>
</dbReference>
<dbReference type="STRING" id="43928.SAMN05443636_1890"/>
<comment type="cofactor">
    <cofactor evidence="1">
        <name>[4Fe-4S] cluster</name>
        <dbReference type="ChEBI" id="CHEBI:49883"/>
    </cofactor>
</comment>
<evidence type="ECO:0000259" key="4">
    <source>
        <dbReference type="Pfam" id="PF03358"/>
    </source>
</evidence>
<evidence type="ECO:0000256" key="1">
    <source>
        <dbReference type="ARBA" id="ARBA00001966"/>
    </source>
</evidence>
<evidence type="ECO:0000256" key="3">
    <source>
        <dbReference type="SAM" id="MobiDB-lite"/>
    </source>
</evidence>
<dbReference type="GO" id="GO:0010181">
    <property type="term" value="F:FMN binding"/>
    <property type="evidence" value="ECO:0007669"/>
    <property type="project" value="TreeGrafter"/>
</dbReference>
<gene>
    <name evidence="5" type="ORF">SAMN05443636_1890</name>
</gene>
<keyword evidence="6" id="KW-1185">Reference proteome</keyword>
<feature type="region of interest" description="Disordered" evidence="3">
    <location>
        <begin position="153"/>
        <end position="173"/>
    </location>
</feature>